<feature type="compositionally biased region" description="Pro residues" evidence="1">
    <location>
        <begin position="358"/>
        <end position="369"/>
    </location>
</feature>
<evidence type="ECO:0000313" key="3">
    <source>
        <dbReference type="Proteomes" id="UP000092666"/>
    </source>
</evidence>
<feature type="compositionally biased region" description="Low complexity" evidence="1">
    <location>
        <begin position="196"/>
        <end position="205"/>
    </location>
</feature>
<dbReference type="OrthoDB" id="2564196at2759"/>
<proteinExistence type="predicted"/>
<accession>A0A1B9GMT2</accession>
<keyword evidence="3" id="KW-1185">Reference proteome</keyword>
<reference evidence="2 3" key="1">
    <citation type="submission" date="2013-07" db="EMBL/GenBank/DDBJ databases">
        <title>The Genome Sequence of Cryptococcus heveanensis BCC8398.</title>
        <authorList>
            <consortium name="The Broad Institute Genome Sequencing Platform"/>
            <person name="Cuomo C."/>
            <person name="Litvintseva A."/>
            <person name="Chen Y."/>
            <person name="Heitman J."/>
            <person name="Sun S."/>
            <person name="Springer D."/>
            <person name="Dromer F."/>
            <person name="Young S.K."/>
            <person name="Zeng Q."/>
            <person name="Gargeya S."/>
            <person name="Fitzgerald M."/>
            <person name="Abouelleil A."/>
            <person name="Alvarado L."/>
            <person name="Berlin A.M."/>
            <person name="Chapman S.B."/>
            <person name="Dewar J."/>
            <person name="Goldberg J."/>
            <person name="Griggs A."/>
            <person name="Gujja S."/>
            <person name="Hansen M."/>
            <person name="Howarth C."/>
            <person name="Imamovic A."/>
            <person name="Larimer J."/>
            <person name="McCowan C."/>
            <person name="Murphy C."/>
            <person name="Pearson M."/>
            <person name="Priest M."/>
            <person name="Roberts A."/>
            <person name="Saif S."/>
            <person name="Shea T."/>
            <person name="Sykes S."/>
            <person name="Wortman J."/>
            <person name="Nusbaum C."/>
            <person name="Birren B."/>
        </authorList>
    </citation>
    <scope>NUCLEOTIDE SEQUENCE [LARGE SCALE GENOMIC DNA]</scope>
    <source>
        <strain evidence="2 3">BCC8398</strain>
    </source>
</reference>
<feature type="compositionally biased region" description="Pro residues" evidence="1">
    <location>
        <begin position="263"/>
        <end position="272"/>
    </location>
</feature>
<evidence type="ECO:0000313" key="2">
    <source>
        <dbReference type="EMBL" id="OCF32399.1"/>
    </source>
</evidence>
<feature type="compositionally biased region" description="Polar residues" evidence="1">
    <location>
        <begin position="388"/>
        <end position="397"/>
    </location>
</feature>
<evidence type="ECO:0000256" key="1">
    <source>
        <dbReference type="SAM" id="MobiDB-lite"/>
    </source>
</evidence>
<feature type="region of interest" description="Disordered" evidence="1">
    <location>
        <begin position="253"/>
        <end position="526"/>
    </location>
</feature>
<feature type="compositionally biased region" description="Low complexity" evidence="1">
    <location>
        <begin position="439"/>
        <end position="458"/>
    </location>
</feature>
<protein>
    <submittedName>
        <fullName evidence="2">Uncharacterized protein</fullName>
    </submittedName>
</protein>
<dbReference type="Proteomes" id="UP000092666">
    <property type="component" value="Unassembled WGS sequence"/>
</dbReference>
<feature type="compositionally biased region" description="Polar residues" evidence="1">
    <location>
        <begin position="152"/>
        <end position="163"/>
    </location>
</feature>
<name>A0A1B9GMT2_9TREE</name>
<organism evidence="2 3">
    <name type="scientific">Kwoniella heveanensis BCC8398</name>
    <dbReference type="NCBI Taxonomy" id="1296120"/>
    <lineage>
        <taxon>Eukaryota</taxon>
        <taxon>Fungi</taxon>
        <taxon>Dikarya</taxon>
        <taxon>Basidiomycota</taxon>
        <taxon>Agaricomycotina</taxon>
        <taxon>Tremellomycetes</taxon>
        <taxon>Tremellales</taxon>
        <taxon>Cryptococcaceae</taxon>
        <taxon>Kwoniella</taxon>
    </lineage>
</organism>
<dbReference type="AlphaFoldDB" id="A0A1B9GMT2"/>
<dbReference type="EMBL" id="KI669508">
    <property type="protein sequence ID" value="OCF32399.1"/>
    <property type="molecule type" value="Genomic_DNA"/>
</dbReference>
<reference evidence="3" key="2">
    <citation type="submission" date="2013-12" db="EMBL/GenBank/DDBJ databases">
        <title>Evolution of pathogenesis and genome organization in the Tremellales.</title>
        <authorList>
            <person name="Cuomo C."/>
            <person name="Litvintseva A."/>
            <person name="Heitman J."/>
            <person name="Chen Y."/>
            <person name="Sun S."/>
            <person name="Springer D."/>
            <person name="Dromer F."/>
            <person name="Young S."/>
            <person name="Zeng Q."/>
            <person name="Chapman S."/>
            <person name="Gujja S."/>
            <person name="Saif S."/>
            <person name="Birren B."/>
        </authorList>
    </citation>
    <scope>NUCLEOTIDE SEQUENCE [LARGE SCALE GENOMIC DNA]</scope>
    <source>
        <strain evidence="3">BCC8398</strain>
    </source>
</reference>
<feature type="compositionally biased region" description="Low complexity" evidence="1">
    <location>
        <begin position="164"/>
        <end position="176"/>
    </location>
</feature>
<sequence>MPTDPIAYMSGMIPSVSRGGSWVPGNPHFNARSQAHSSFGYPISHSARSSPALPTPMPLTPPAPMSSGLSPMVPISGHASAAGGVGLHQSYGLVAGESVKSGSGLGGPGPVLHQGWLRAGSEISGSAESLHDERPLSPLAVPDEIRSRSYSRRQPSTASSYYRSQPDLDQPQQPSPYRKLSRHEVSRDREDDHHGAGSTSSASSSCPRPGLARRHTHAHTAQAAILSPKPRRGAGVDLQRSAQLNCRMARLSLHGRGCHTPDPDPSPSPSPMKGPSLSHALLPSNGESVGEGDKSISTSSGRPQPIERRHSSGFSKTRDAPPTPSSLPHGQSHKHGQSAHRAASQLQLPRVRHLSTPHPSPLVPLPSPSTSPSRHTPVHDHEKKNKSHTSPPGSSIRSEILHDRVPTSSCAGGKSKPFPRSHGGSASKRYPHSRNGWDTPTPRSRSGSYSRYDYSPSDTPRRYTATSQGYIPPLSDDEYDRYQAHPAPPPGPGSGTFESRSSPHSPTTSSLAPSTGPDHNTPPLGADVMPAPPKEYIPPAFPKPTRDVAWNRTGPAMKTHGIAWLREGEVGELPQAPKGPRYIVARPPRAETISGGNWWSSGGEGTGA</sequence>
<feature type="compositionally biased region" description="Basic and acidic residues" evidence="1">
    <location>
        <begin position="182"/>
        <end position="195"/>
    </location>
</feature>
<feature type="compositionally biased region" description="Low complexity" evidence="1">
    <location>
        <begin position="499"/>
        <end position="515"/>
    </location>
</feature>
<feature type="region of interest" description="Disordered" evidence="1">
    <location>
        <begin position="126"/>
        <end position="240"/>
    </location>
</feature>
<dbReference type="STRING" id="1296120.A0A1B9GMT2"/>
<gene>
    <name evidence="2" type="ORF">I316_05824</name>
</gene>